<reference evidence="7" key="1">
    <citation type="submission" date="2021-03" db="EMBL/GenBank/DDBJ databases">
        <authorList>
            <person name="Tagirdzhanova G."/>
        </authorList>
    </citation>
    <scope>NUCLEOTIDE SEQUENCE</scope>
</reference>
<dbReference type="GO" id="GO:0016020">
    <property type="term" value="C:membrane"/>
    <property type="evidence" value="ECO:0007669"/>
    <property type="project" value="UniProtKB-SubCell"/>
</dbReference>
<evidence type="ECO:0000256" key="5">
    <source>
        <dbReference type="SAM" id="Phobius"/>
    </source>
</evidence>
<gene>
    <name evidence="7" type="ORF">HETSPECPRED_000352</name>
</gene>
<dbReference type="PANTHER" id="PTHR37451">
    <property type="entry name" value="MARVEL DOMAIN"/>
    <property type="match status" value="1"/>
</dbReference>
<dbReference type="AlphaFoldDB" id="A0A8H3EQF4"/>
<evidence type="ECO:0000313" key="8">
    <source>
        <dbReference type="Proteomes" id="UP000664521"/>
    </source>
</evidence>
<evidence type="ECO:0000256" key="4">
    <source>
        <dbReference type="ARBA" id="ARBA00023136"/>
    </source>
</evidence>
<proteinExistence type="predicted"/>
<sequence length="166" mass="17946">MLELILLVIRAVQFLFAIIVVGLTGHVASIGFTVSRVNFMVFVSVWTMLVLIYLSLAPRFFASFANVFAILALDALTMLFWFAGFIALAVLYHNLEDSSILYDFGYSYVGAVSTCDGAGIKSVCQQIEAATVFGAFEWALFAITTVFATLGALRNRGKGTTATTAA</sequence>
<dbReference type="InterPro" id="IPR008253">
    <property type="entry name" value="Marvel"/>
</dbReference>
<feature type="transmembrane region" description="Helical" evidence="5">
    <location>
        <begin position="37"/>
        <end position="56"/>
    </location>
</feature>
<keyword evidence="4 5" id="KW-0472">Membrane</keyword>
<evidence type="ECO:0000313" key="7">
    <source>
        <dbReference type="EMBL" id="CAF9911501.1"/>
    </source>
</evidence>
<dbReference type="EMBL" id="CAJPDS010000010">
    <property type="protein sequence ID" value="CAF9911501.1"/>
    <property type="molecule type" value="Genomic_DNA"/>
</dbReference>
<feature type="transmembrane region" description="Helical" evidence="5">
    <location>
        <begin position="68"/>
        <end position="92"/>
    </location>
</feature>
<evidence type="ECO:0000259" key="6">
    <source>
        <dbReference type="Pfam" id="PF01284"/>
    </source>
</evidence>
<protein>
    <recommendedName>
        <fullName evidence="6">MARVEL domain-containing protein</fullName>
    </recommendedName>
</protein>
<dbReference type="PANTHER" id="PTHR37451:SF1">
    <property type="entry name" value="MARVEL DOMAIN-CONTAINING PROTEIN"/>
    <property type="match status" value="1"/>
</dbReference>
<evidence type="ECO:0000256" key="3">
    <source>
        <dbReference type="ARBA" id="ARBA00022989"/>
    </source>
</evidence>
<feature type="transmembrane region" description="Helical" evidence="5">
    <location>
        <begin position="7"/>
        <end position="31"/>
    </location>
</feature>
<name>A0A8H3EQF4_9LECA</name>
<comment type="caution">
    <text evidence="7">The sequence shown here is derived from an EMBL/GenBank/DDBJ whole genome shotgun (WGS) entry which is preliminary data.</text>
</comment>
<accession>A0A8H3EQF4</accession>
<keyword evidence="8" id="KW-1185">Reference proteome</keyword>
<feature type="transmembrane region" description="Helical" evidence="5">
    <location>
        <begin position="135"/>
        <end position="153"/>
    </location>
</feature>
<organism evidence="7 8">
    <name type="scientific">Heterodermia speciosa</name>
    <dbReference type="NCBI Taxonomy" id="116794"/>
    <lineage>
        <taxon>Eukaryota</taxon>
        <taxon>Fungi</taxon>
        <taxon>Dikarya</taxon>
        <taxon>Ascomycota</taxon>
        <taxon>Pezizomycotina</taxon>
        <taxon>Lecanoromycetes</taxon>
        <taxon>OSLEUM clade</taxon>
        <taxon>Lecanoromycetidae</taxon>
        <taxon>Caliciales</taxon>
        <taxon>Physciaceae</taxon>
        <taxon>Heterodermia</taxon>
    </lineage>
</organism>
<evidence type="ECO:0000256" key="2">
    <source>
        <dbReference type="ARBA" id="ARBA00022692"/>
    </source>
</evidence>
<feature type="domain" description="MARVEL" evidence="6">
    <location>
        <begin position="6"/>
        <end position="147"/>
    </location>
</feature>
<evidence type="ECO:0000256" key="1">
    <source>
        <dbReference type="ARBA" id="ARBA00004141"/>
    </source>
</evidence>
<keyword evidence="2 5" id="KW-0812">Transmembrane</keyword>
<dbReference type="Pfam" id="PF01284">
    <property type="entry name" value="MARVEL"/>
    <property type="match status" value="1"/>
</dbReference>
<keyword evidence="3 5" id="KW-1133">Transmembrane helix</keyword>
<dbReference type="OrthoDB" id="2117453at2759"/>
<dbReference type="Proteomes" id="UP000664521">
    <property type="component" value="Unassembled WGS sequence"/>
</dbReference>
<comment type="subcellular location">
    <subcellularLocation>
        <location evidence="1">Membrane</location>
        <topology evidence="1">Multi-pass membrane protein</topology>
    </subcellularLocation>
</comment>